<comment type="caution">
    <text evidence="1">The sequence shown here is derived from an EMBL/GenBank/DDBJ whole genome shotgun (WGS) entry which is preliminary data.</text>
</comment>
<evidence type="ECO:0000313" key="1">
    <source>
        <dbReference type="EMBL" id="GES51474.1"/>
    </source>
</evidence>
<dbReference type="Proteomes" id="UP000390335">
    <property type="component" value="Unassembled WGS sequence"/>
</dbReference>
<organism evidence="1 2">
    <name type="scientific">Rhizobium dioscoreae</name>
    <dbReference type="NCBI Taxonomy" id="2653122"/>
    <lineage>
        <taxon>Bacteria</taxon>
        <taxon>Pseudomonadati</taxon>
        <taxon>Pseudomonadota</taxon>
        <taxon>Alphaproteobacteria</taxon>
        <taxon>Hyphomicrobiales</taxon>
        <taxon>Rhizobiaceae</taxon>
        <taxon>Rhizobium/Agrobacterium group</taxon>
        <taxon>Rhizobium</taxon>
    </lineage>
</organism>
<evidence type="ECO:0000313" key="2">
    <source>
        <dbReference type="Proteomes" id="UP000390335"/>
    </source>
</evidence>
<keyword evidence="2" id="KW-1185">Reference proteome</keyword>
<dbReference type="EMBL" id="BLAJ01000004">
    <property type="protein sequence ID" value="GES51474.1"/>
    <property type="molecule type" value="Genomic_DNA"/>
</dbReference>
<protein>
    <submittedName>
        <fullName evidence="1">Uncharacterized protein</fullName>
    </submittedName>
</protein>
<reference evidence="1 2" key="1">
    <citation type="journal article" date="2020" name="Genome Biol. Evol.">
        <title>Rhizobium dioscoreae sp. nov., a plant growth-promoting bacterium isolated from yam (Dioscorea species).</title>
        <authorList>
            <person name="Ouyabe M."/>
            <person name="Tanaka N."/>
            <person name="Shiwa Y."/>
            <person name="Fujita N."/>
            <person name="Kikuno H."/>
            <person name="Babil P."/>
            <person name="Shiwachi H."/>
        </authorList>
    </citation>
    <scope>NUCLEOTIDE SEQUENCE [LARGE SCALE GENOMIC DNA]</scope>
    <source>
        <strain evidence="1 2">S-93</strain>
    </source>
</reference>
<proteinExistence type="predicted"/>
<sequence>MNSHLSLSREDLRICMDVVKSIARAKGVSRDPTAVAQIMTTVARYYSRALHEPSALRAAALSELEGNSFAEGAPWRVTDQAEAS</sequence>
<name>A0ABQ0Z860_9HYPH</name>
<gene>
    <name evidence="1" type="ORF">RsS93_40880</name>
</gene>
<accession>A0ABQ0Z860</accession>